<dbReference type="InterPro" id="IPR017930">
    <property type="entry name" value="Myb_dom"/>
</dbReference>
<accession>C1HB85</accession>
<dbReference type="CDD" id="cd00167">
    <property type="entry name" value="SANT"/>
    <property type="match status" value="1"/>
</dbReference>
<dbReference type="GeneID" id="9093355"/>
<evidence type="ECO:0000259" key="3">
    <source>
        <dbReference type="PROSITE" id="PS50090"/>
    </source>
</evidence>
<evidence type="ECO:0000313" key="6">
    <source>
        <dbReference type="Proteomes" id="UP000002059"/>
    </source>
</evidence>
<dbReference type="GO" id="GO:0003677">
    <property type="term" value="F:DNA binding"/>
    <property type="evidence" value="ECO:0007669"/>
    <property type="project" value="UniProtKB-KW"/>
</dbReference>
<evidence type="ECO:0000256" key="2">
    <source>
        <dbReference type="SAM" id="MobiDB-lite"/>
    </source>
</evidence>
<evidence type="ECO:0000259" key="4">
    <source>
        <dbReference type="PROSITE" id="PS51294"/>
    </source>
</evidence>
<sequence length="175" mass="20012">MKWGDISNRIPGRSATSCRLHYQNYLERRSEWDEDRKNKLARQYERLKKEMWDKIAELLGLPWRAVEAMHWQLGKQEMARRAGVIPFSLSSTTSEPPQKRRRLRATTPRSRRDAGTRGVQGQQLPSVAELSAGAAAYASSQSREHYSLRKSPKSPAEQSRGYVGTRLGGGTRSRR</sequence>
<feature type="domain" description="HTH myb-type" evidence="4">
    <location>
        <begin position="1"/>
        <end position="30"/>
    </location>
</feature>
<feature type="domain" description="Myb-like" evidence="3">
    <location>
        <begin position="1"/>
        <end position="26"/>
    </location>
</feature>
<dbReference type="RefSeq" id="XP_002790140.2">
    <property type="nucleotide sequence ID" value="XM_002790094.2"/>
</dbReference>
<name>C1HB85_PARBA</name>
<dbReference type="Pfam" id="PF00249">
    <property type="entry name" value="Myb_DNA-binding"/>
    <property type="match status" value="1"/>
</dbReference>
<protein>
    <submittedName>
        <fullName evidence="5">MYB DNA-binding domain-containing protein</fullName>
    </submittedName>
</protein>
<feature type="compositionally biased region" description="Gly residues" evidence="2">
    <location>
        <begin position="166"/>
        <end position="175"/>
    </location>
</feature>
<keyword evidence="1" id="KW-0175">Coiled coil</keyword>
<feature type="compositionally biased region" description="Low complexity" evidence="2">
    <location>
        <begin position="126"/>
        <end position="141"/>
    </location>
</feature>
<organism evidence="5 6">
    <name type="scientific">Paracoccidioides lutzii (strain ATCC MYA-826 / Pb01)</name>
    <name type="common">Paracoccidioides brasiliensis</name>
    <dbReference type="NCBI Taxonomy" id="502779"/>
    <lineage>
        <taxon>Eukaryota</taxon>
        <taxon>Fungi</taxon>
        <taxon>Dikarya</taxon>
        <taxon>Ascomycota</taxon>
        <taxon>Pezizomycotina</taxon>
        <taxon>Eurotiomycetes</taxon>
        <taxon>Eurotiomycetidae</taxon>
        <taxon>Onygenales</taxon>
        <taxon>Ajellomycetaceae</taxon>
        <taxon>Paracoccidioides</taxon>
    </lineage>
</organism>
<dbReference type="SUPFAM" id="SSF46689">
    <property type="entry name" value="Homeodomain-like"/>
    <property type="match status" value="1"/>
</dbReference>
<gene>
    <name evidence="5" type="ORF">PAAG_08026</name>
</gene>
<keyword evidence="6" id="KW-1185">Reference proteome</keyword>
<dbReference type="AlphaFoldDB" id="C1HB85"/>
<dbReference type="Gene3D" id="1.10.10.60">
    <property type="entry name" value="Homeodomain-like"/>
    <property type="match status" value="1"/>
</dbReference>
<keyword evidence="5" id="KW-0238">DNA-binding</keyword>
<feature type="coiled-coil region" evidence="1">
    <location>
        <begin position="30"/>
        <end position="57"/>
    </location>
</feature>
<dbReference type="eggNOG" id="ENOG502S0D9">
    <property type="taxonomic scope" value="Eukaryota"/>
</dbReference>
<dbReference type="EMBL" id="KN294019">
    <property type="protein sequence ID" value="EEH37608.2"/>
    <property type="molecule type" value="Genomic_DNA"/>
</dbReference>
<dbReference type="InterPro" id="IPR009057">
    <property type="entry name" value="Homeodomain-like_sf"/>
</dbReference>
<proteinExistence type="predicted"/>
<dbReference type="Proteomes" id="UP000002059">
    <property type="component" value="Partially assembled WGS sequence"/>
</dbReference>
<evidence type="ECO:0000313" key="5">
    <source>
        <dbReference type="EMBL" id="EEH37608.2"/>
    </source>
</evidence>
<dbReference type="VEuPathDB" id="FungiDB:PAAG_08026"/>
<feature type="region of interest" description="Disordered" evidence="2">
    <location>
        <begin position="88"/>
        <end position="175"/>
    </location>
</feature>
<reference evidence="5 6" key="1">
    <citation type="journal article" date="2011" name="PLoS Genet.">
        <title>Comparative genomic analysis of human fungal pathogens causing paracoccidioidomycosis.</title>
        <authorList>
            <person name="Desjardins C.A."/>
            <person name="Champion M.D."/>
            <person name="Holder J.W."/>
            <person name="Muszewska A."/>
            <person name="Goldberg J."/>
            <person name="Bailao A.M."/>
            <person name="Brigido M.M."/>
            <person name="Ferreira M.E."/>
            <person name="Garcia A.M."/>
            <person name="Grynberg M."/>
            <person name="Gujja S."/>
            <person name="Heiman D.I."/>
            <person name="Henn M.R."/>
            <person name="Kodira C.D."/>
            <person name="Leon-Narvaez H."/>
            <person name="Longo L.V."/>
            <person name="Ma L.J."/>
            <person name="Malavazi I."/>
            <person name="Matsuo A.L."/>
            <person name="Morais F.V."/>
            <person name="Pereira M."/>
            <person name="Rodriguez-Brito S."/>
            <person name="Sakthikumar S."/>
            <person name="Salem-Izacc S.M."/>
            <person name="Sykes S.M."/>
            <person name="Teixeira M.M."/>
            <person name="Vallejo M.C."/>
            <person name="Walter M.E."/>
            <person name="Yandava C."/>
            <person name="Young S."/>
            <person name="Zeng Q."/>
            <person name="Zucker J."/>
            <person name="Felipe M.S."/>
            <person name="Goldman G.H."/>
            <person name="Haas B.J."/>
            <person name="McEwen J.G."/>
            <person name="Nino-Vega G."/>
            <person name="Puccia R."/>
            <person name="San-Blas G."/>
            <person name="Soares C.M."/>
            <person name="Birren B.W."/>
            <person name="Cuomo C.A."/>
        </authorList>
    </citation>
    <scope>NUCLEOTIDE SEQUENCE [LARGE SCALE GENOMIC DNA]</scope>
    <source>
        <strain evidence="6">ATCC MYA-826 / Pb01</strain>
    </source>
</reference>
<dbReference type="OrthoDB" id="2350934at2759"/>
<dbReference type="HOGENOM" id="CLU_096156_0_0_1"/>
<dbReference type="KEGG" id="pbl:PAAG_08026"/>
<dbReference type="PROSITE" id="PS50090">
    <property type="entry name" value="MYB_LIKE"/>
    <property type="match status" value="1"/>
</dbReference>
<evidence type="ECO:0000256" key="1">
    <source>
        <dbReference type="SAM" id="Coils"/>
    </source>
</evidence>
<dbReference type="PROSITE" id="PS51294">
    <property type="entry name" value="HTH_MYB"/>
    <property type="match status" value="1"/>
</dbReference>
<dbReference type="InterPro" id="IPR001005">
    <property type="entry name" value="SANT/Myb"/>
</dbReference>